<dbReference type="InterPro" id="IPR012338">
    <property type="entry name" value="Beta-lactam/transpept-like"/>
</dbReference>
<evidence type="ECO:0008006" key="4">
    <source>
        <dbReference type="Google" id="ProtNLM"/>
    </source>
</evidence>
<name>A0ABN1D509_SACER</name>
<organism evidence="2 3">
    <name type="scientific">Saccharopolyspora erythraea</name>
    <name type="common">Streptomyces erythraeus</name>
    <dbReference type="NCBI Taxonomy" id="1836"/>
    <lineage>
        <taxon>Bacteria</taxon>
        <taxon>Bacillati</taxon>
        <taxon>Actinomycetota</taxon>
        <taxon>Actinomycetes</taxon>
        <taxon>Pseudonocardiales</taxon>
        <taxon>Pseudonocardiaceae</taxon>
        <taxon>Saccharopolyspora</taxon>
    </lineage>
</organism>
<evidence type="ECO:0000256" key="1">
    <source>
        <dbReference type="SAM" id="MobiDB-lite"/>
    </source>
</evidence>
<feature type="region of interest" description="Disordered" evidence="1">
    <location>
        <begin position="176"/>
        <end position="196"/>
    </location>
</feature>
<reference evidence="2 3" key="1">
    <citation type="journal article" date="2019" name="Int. J. Syst. Evol. Microbiol.">
        <title>The Global Catalogue of Microorganisms (GCM) 10K type strain sequencing project: providing services to taxonomists for standard genome sequencing and annotation.</title>
        <authorList>
            <consortium name="The Broad Institute Genomics Platform"/>
            <consortium name="The Broad Institute Genome Sequencing Center for Infectious Disease"/>
            <person name="Wu L."/>
            <person name="Ma J."/>
        </authorList>
    </citation>
    <scope>NUCLEOTIDE SEQUENCE [LARGE SCALE GENOMIC DNA]</scope>
    <source>
        <strain evidence="2 3">JCM 10303</strain>
    </source>
</reference>
<dbReference type="SUPFAM" id="SSF56601">
    <property type="entry name" value="beta-lactamase/transpeptidase-like"/>
    <property type="match status" value="1"/>
</dbReference>
<dbReference type="Proteomes" id="UP001500729">
    <property type="component" value="Unassembled WGS sequence"/>
</dbReference>
<proteinExistence type="predicted"/>
<dbReference type="EMBL" id="BAAAGS010000022">
    <property type="protein sequence ID" value="GAA0533477.1"/>
    <property type="molecule type" value="Genomic_DNA"/>
</dbReference>
<evidence type="ECO:0000313" key="2">
    <source>
        <dbReference type="EMBL" id="GAA0533477.1"/>
    </source>
</evidence>
<keyword evidence="3" id="KW-1185">Reference proteome</keyword>
<dbReference type="RefSeq" id="WP_009944898.1">
    <property type="nucleotide sequence ID" value="NZ_BAAAGS010000022.1"/>
</dbReference>
<dbReference type="Gene3D" id="3.40.710.10">
    <property type="entry name" value="DD-peptidase/beta-lactamase superfamily"/>
    <property type="match status" value="1"/>
</dbReference>
<accession>A0ABN1D509</accession>
<evidence type="ECO:0000313" key="3">
    <source>
        <dbReference type="Proteomes" id="UP001500729"/>
    </source>
</evidence>
<protein>
    <recommendedName>
        <fullName evidence="4">Beta-lactamase class A</fullName>
    </recommendedName>
</protein>
<sequence>MDDISAGYLVVDAASGRVLSERDPRRRFRSASIVKILIALDHLLELGPGGDIPDDDRALLGPMLRASNDDAASTLWERAGQRAVIDRMAPALGLRDTEPPADEGMWGYTAISAADVVRIYLHLLHDAPDDVGAFVLGHLRNHTQWADDGFDQSFGLPSALPDAGAVKQGWSGFGSRARTDAGSGDGIDLKRPAMHTTGTTADDGTVIAVLTLHPDDTDWDTAAKRVTELTRAIVRT</sequence>
<comment type="caution">
    <text evidence="2">The sequence shown here is derived from an EMBL/GenBank/DDBJ whole genome shotgun (WGS) entry which is preliminary data.</text>
</comment>
<gene>
    <name evidence="2" type="ORF">GCM10009533_35750</name>
</gene>